<dbReference type="CDD" id="cd06261">
    <property type="entry name" value="TM_PBP2"/>
    <property type="match status" value="1"/>
</dbReference>
<keyword evidence="3" id="KW-1003">Cell membrane</keyword>
<evidence type="ECO:0000259" key="9">
    <source>
        <dbReference type="PROSITE" id="PS50928"/>
    </source>
</evidence>
<feature type="transmembrane region" description="Helical" evidence="7">
    <location>
        <begin position="33"/>
        <end position="55"/>
    </location>
</feature>
<keyword evidence="5 7" id="KW-1133">Transmembrane helix</keyword>
<evidence type="ECO:0000313" key="10">
    <source>
        <dbReference type="EMBL" id="SDP10499.1"/>
    </source>
</evidence>
<feature type="transmembrane region" description="Helical" evidence="7">
    <location>
        <begin position="204"/>
        <end position="227"/>
    </location>
</feature>
<dbReference type="GO" id="GO:0055085">
    <property type="term" value="P:transmembrane transport"/>
    <property type="evidence" value="ECO:0007669"/>
    <property type="project" value="InterPro"/>
</dbReference>
<feature type="transmembrane region" description="Helical" evidence="7">
    <location>
        <begin position="162"/>
        <end position="183"/>
    </location>
</feature>
<evidence type="ECO:0000256" key="2">
    <source>
        <dbReference type="ARBA" id="ARBA00022448"/>
    </source>
</evidence>
<feature type="domain" description="ABC transmembrane type-1" evidence="9">
    <location>
        <begin position="94"/>
        <end position="284"/>
    </location>
</feature>
<dbReference type="PANTHER" id="PTHR43744">
    <property type="entry name" value="ABC TRANSPORTER PERMEASE PROTEIN MG189-RELATED-RELATED"/>
    <property type="match status" value="1"/>
</dbReference>
<dbReference type="Gene3D" id="1.10.3720.10">
    <property type="entry name" value="MetI-like"/>
    <property type="match status" value="1"/>
</dbReference>
<dbReference type="Proteomes" id="UP000186456">
    <property type="component" value="Unassembled WGS sequence"/>
</dbReference>
<dbReference type="GO" id="GO:0005886">
    <property type="term" value="C:plasma membrane"/>
    <property type="evidence" value="ECO:0007669"/>
    <property type="project" value="UniProtKB-SubCell"/>
</dbReference>
<evidence type="ECO:0000256" key="1">
    <source>
        <dbReference type="ARBA" id="ARBA00004651"/>
    </source>
</evidence>
<organism evidence="10 11">
    <name type="scientific">Microbacterium testaceum (strain StLB037)</name>
    <dbReference type="NCBI Taxonomy" id="979556"/>
    <lineage>
        <taxon>Bacteria</taxon>
        <taxon>Bacillati</taxon>
        <taxon>Actinomycetota</taxon>
        <taxon>Actinomycetes</taxon>
        <taxon>Micrococcales</taxon>
        <taxon>Microbacteriaceae</taxon>
        <taxon>Microbacterium</taxon>
    </lineage>
</organism>
<evidence type="ECO:0000256" key="3">
    <source>
        <dbReference type="ARBA" id="ARBA00022475"/>
    </source>
</evidence>
<keyword evidence="4 7" id="KW-0812">Transmembrane</keyword>
<feature type="transmembrane region" description="Helical" evidence="7">
    <location>
        <begin position="263"/>
        <end position="284"/>
    </location>
</feature>
<dbReference type="Pfam" id="PF00528">
    <property type="entry name" value="BPD_transp_1"/>
    <property type="match status" value="1"/>
</dbReference>
<comment type="similarity">
    <text evidence="7">Belongs to the binding-protein-dependent transport system permease family.</text>
</comment>
<protein>
    <submittedName>
        <fullName evidence="10">Carbohydrate ABC transporter membrane protein 2, CUT1 family</fullName>
    </submittedName>
</protein>
<dbReference type="InterPro" id="IPR035906">
    <property type="entry name" value="MetI-like_sf"/>
</dbReference>
<dbReference type="PROSITE" id="PS50928">
    <property type="entry name" value="ABC_TM1"/>
    <property type="match status" value="1"/>
</dbReference>
<feature type="compositionally biased region" description="Low complexity" evidence="8">
    <location>
        <begin position="1"/>
        <end position="15"/>
    </location>
</feature>
<feature type="transmembrane region" description="Helical" evidence="7">
    <location>
        <begin position="129"/>
        <end position="150"/>
    </location>
</feature>
<dbReference type="AlphaFoldDB" id="A0A1H0Q1H8"/>
<dbReference type="RefSeq" id="WP_074695525.1">
    <property type="nucleotide sequence ID" value="NZ_FNJN01000004.1"/>
</dbReference>
<feature type="transmembrane region" description="Helical" evidence="7">
    <location>
        <begin position="93"/>
        <end position="117"/>
    </location>
</feature>
<evidence type="ECO:0000256" key="8">
    <source>
        <dbReference type="SAM" id="MobiDB-lite"/>
    </source>
</evidence>
<sequence length="298" mass="32670">MTLTSPAAPAAVVEAPEPPRRRRAERRVTPGRALTYTVLLVGLLVWILPFAWMLLGSVKTQREILQRPPTWWPEQFTWDNFATWFGQLNFGQFFGNSVLVALVTVAGNLVFCSMVGYALAKMDFPGKKALFLVVMVTLMVPGVVTFVPLFVMVSSLGLVDSYAALILPFVTTPLGVFLMRQFMLGIPDPLLEAARIDGAGELRIFARIVMPLCGPPLATLGILTFLASWNNFLWPLVAAQTEAKYTLPVALSLYSTGQNATDYGLLLAGSVLVIAPIILLFVFLQRYFIQGIASTGLK</sequence>
<reference evidence="10 11" key="1">
    <citation type="submission" date="2016-10" db="EMBL/GenBank/DDBJ databases">
        <authorList>
            <person name="de Groot N.N."/>
        </authorList>
    </citation>
    <scope>NUCLEOTIDE SEQUENCE [LARGE SCALE GENOMIC DNA]</scope>
    <source>
        <strain evidence="10 11">StLB037</strain>
    </source>
</reference>
<dbReference type="InterPro" id="IPR000515">
    <property type="entry name" value="MetI-like"/>
</dbReference>
<keyword evidence="6 7" id="KW-0472">Membrane</keyword>
<proteinExistence type="inferred from homology"/>
<comment type="subcellular location">
    <subcellularLocation>
        <location evidence="1 7">Cell membrane</location>
        <topology evidence="1 7">Multi-pass membrane protein</topology>
    </subcellularLocation>
</comment>
<evidence type="ECO:0000313" key="11">
    <source>
        <dbReference type="Proteomes" id="UP000186456"/>
    </source>
</evidence>
<gene>
    <name evidence="10" type="ORF">SAMN04487788_2111</name>
</gene>
<evidence type="ECO:0000256" key="7">
    <source>
        <dbReference type="RuleBase" id="RU363032"/>
    </source>
</evidence>
<evidence type="ECO:0000256" key="4">
    <source>
        <dbReference type="ARBA" id="ARBA00022692"/>
    </source>
</evidence>
<dbReference type="SUPFAM" id="SSF161098">
    <property type="entry name" value="MetI-like"/>
    <property type="match status" value="1"/>
</dbReference>
<keyword evidence="2 7" id="KW-0813">Transport</keyword>
<dbReference type="EMBL" id="FNJN01000004">
    <property type="protein sequence ID" value="SDP10499.1"/>
    <property type="molecule type" value="Genomic_DNA"/>
</dbReference>
<evidence type="ECO:0000256" key="6">
    <source>
        <dbReference type="ARBA" id="ARBA00023136"/>
    </source>
</evidence>
<name>A0A1H0Q1H8_MICTS</name>
<feature type="region of interest" description="Disordered" evidence="8">
    <location>
        <begin position="1"/>
        <end position="26"/>
    </location>
</feature>
<dbReference type="PANTHER" id="PTHR43744:SF12">
    <property type="entry name" value="ABC TRANSPORTER PERMEASE PROTEIN MG189-RELATED"/>
    <property type="match status" value="1"/>
</dbReference>
<accession>A0A1H0Q1H8</accession>
<evidence type="ECO:0000256" key="5">
    <source>
        <dbReference type="ARBA" id="ARBA00022989"/>
    </source>
</evidence>